<dbReference type="InterPro" id="IPR018060">
    <property type="entry name" value="HTH_AraC"/>
</dbReference>
<dbReference type="Pfam" id="PF12833">
    <property type="entry name" value="HTH_18"/>
    <property type="match status" value="1"/>
</dbReference>
<dbReference type="SMART" id="SM00342">
    <property type="entry name" value="HTH_ARAC"/>
    <property type="match status" value="1"/>
</dbReference>
<gene>
    <name evidence="5" type="ORF">V8G56_01680</name>
</gene>
<protein>
    <submittedName>
        <fullName evidence="5">AraC family transcriptional regulator</fullName>
    </submittedName>
</protein>
<evidence type="ECO:0000256" key="1">
    <source>
        <dbReference type="ARBA" id="ARBA00023015"/>
    </source>
</evidence>
<dbReference type="InterPro" id="IPR020449">
    <property type="entry name" value="Tscrpt_reg_AraC-type_HTH"/>
</dbReference>
<dbReference type="Gene3D" id="1.10.10.60">
    <property type="entry name" value="Homeodomain-like"/>
    <property type="match status" value="1"/>
</dbReference>
<keyword evidence="2" id="KW-0238">DNA-binding</keyword>
<evidence type="ECO:0000256" key="2">
    <source>
        <dbReference type="ARBA" id="ARBA00023125"/>
    </source>
</evidence>
<sequence length="306" mass="35649">MDKKNNNYNKQSIYKKNVDERYFAETFVDDGFFVLTYKNEENSILILRKDVRNDYIQFHFCIKGLSKFLFNEGTYTLDILEENSLLLYNPQKDLPINLEINPNSWVVTVLISIKKFHSLFSQEADYISFLNDDNKEKKYYKDGEISASMSIVLNQLINYNLNQSIKHLYFKGKAYEILSLYFNRNEDTNIEQCPFLVDETNVTKLRRAKDIIISKMAEPPSLQELADEVGLSLKKLKEGFKQIYGDTVFGFLVEHKMEFARKMLEAGDCNVNEVGLKVGYSTSSHFIAAFKKKYGTTPKKYLMSLN</sequence>
<dbReference type="PANTHER" id="PTHR47893">
    <property type="entry name" value="REGULATORY PROTEIN PCHR"/>
    <property type="match status" value="1"/>
</dbReference>
<evidence type="ECO:0000256" key="3">
    <source>
        <dbReference type="ARBA" id="ARBA00023163"/>
    </source>
</evidence>
<dbReference type="PRINTS" id="PR00032">
    <property type="entry name" value="HTHARAC"/>
</dbReference>
<name>A0ABW7MKT9_9FLAO</name>
<dbReference type="EMBL" id="JBAWKC010000001">
    <property type="protein sequence ID" value="MFH6767431.1"/>
    <property type="molecule type" value="Genomic_DNA"/>
</dbReference>
<dbReference type="Proteomes" id="UP001610104">
    <property type="component" value="Unassembled WGS sequence"/>
</dbReference>
<keyword evidence="1" id="KW-0805">Transcription regulation</keyword>
<feature type="domain" description="HTH araC/xylS-type" evidence="4">
    <location>
        <begin position="206"/>
        <end position="304"/>
    </location>
</feature>
<accession>A0ABW7MKT9</accession>
<dbReference type="PROSITE" id="PS01124">
    <property type="entry name" value="HTH_ARAC_FAMILY_2"/>
    <property type="match status" value="1"/>
</dbReference>
<organism evidence="5 6">
    <name type="scientific">Gaetbulibacter aquiaggeris</name>
    <dbReference type="NCBI Taxonomy" id="1735373"/>
    <lineage>
        <taxon>Bacteria</taxon>
        <taxon>Pseudomonadati</taxon>
        <taxon>Bacteroidota</taxon>
        <taxon>Flavobacteriia</taxon>
        <taxon>Flavobacteriales</taxon>
        <taxon>Flavobacteriaceae</taxon>
        <taxon>Gaetbulibacter</taxon>
    </lineage>
</organism>
<evidence type="ECO:0000313" key="5">
    <source>
        <dbReference type="EMBL" id="MFH6767431.1"/>
    </source>
</evidence>
<dbReference type="InterPro" id="IPR053142">
    <property type="entry name" value="PchR_regulatory_protein"/>
</dbReference>
<keyword evidence="6" id="KW-1185">Reference proteome</keyword>
<dbReference type="InterPro" id="IPR009057">
    <property type="entry name" value="Homeodomain-like_sf"/>
</dbReference>
<reference evidence="5 6" key="1">
    <citation type="submission" date="2024-02" db="EMBL/GenBank/DDBJ databases">
        <title>A Gaetbulibacter species isolated from tidal flats and genomic insights of their niches.</title>
        <authorList>
            <person name="Ye Y."/>
        </authorList>
    </citation>
    <scope>NUCLEOTIDE SEQUENCE [LARGE SCALE GENOMIC DNA]</scope>
    <source>
        <strain evidence="5 6">KEM-8</strain>
    </source>
</reference>
<dbReference type="RefSeq" id="WP_395436731.1">
    <property type="nucleotide sequence ID" value="NZ_JBAWKC010000001.1"/>
</dbReference>
<comment type="caution">
    <text evidence="5">The sequence shown here is derived from an EMBL/GenBank/DDBJ whole genome shotgun (WGS) entry which is preliminary data.</text>
</comment>
<dbReference type="SUPFAM" id="SSF46689">
    <property type="entry name" value="Homeodomain-like"/>
    <property type="match status" value="2"/>
</dbReference>
<dbReference type="PROSITE" id="PS00041">
    <property type="entry name" value="HTH_ARAC_FAMILY_1"/>
    <property type="match status" value="1"/>
</dbReference>
<dbReference type="InterPro" id="IPR018062">
    <property type="entry name" value="HTH_AraC-typ_CS"/>
</dbReference>
<dbReference type="PANTHER" id="PTHR47893:SF1">
    <property type="entry name" value="REGULATORY PROTEIN PCHR"/>
    <property type="match status" value="1"/>
</dbReference>
<keyword evidence="3" id="KW-0804">Transcription</keyword>
<evidence type="ECO:0000313" key="6">
    <source>
        <dbReference type="Proteomes" id="UP001610104"/>
    </source>
</evidence>
<evidence type="ECO:0000259" key="4">
    <source>
        <dbReference type="PROSITE" id="PS01124"/>
    </source>
</evidence>
<proteinExistence type="predicted"/>